<feature type="region of interest" description="Disordered" evidence="1">
    <location>
        <begin position="1"/>
        <end position="32"/>
    </location>
</feature>
<sequence>MRPETPAQSTPAPPVAPVPAARQGESDREAHLEQAQRLERLAERHPEDAEQLLLRAAAHFELADDRTRASTLYDGLLAGSPEDPALVRALKAANLWEYGHEAEAQAIVSGVRGAAPRTPAPWIVVAQALEAHDELEEAHATYEEAVALLLDGSAPPPYEARPLLIGRHRVRRLLGLEHDAWDTMADALNPASVPLDELHDPKRTWVLGSDSPEELRAEIARLRAELATYRAALSRPFPVAVLHWPEPELTELLTSYPTLATEYPSYEAHTRSIESALRDLAASGIPNLGIVRATVPSYEAFAAAESTAPTTPALLPLYTTTLATRALATPWPPHPGAECWCGSGTGYEGCHGAG</sequence>
<dbReference type="EMBL" id="JAVRER010000030">
    <property type="protein sequence ID" value="MDT0417601.1"/>
    <property type="molecule type" value="Genomic_DNA"/>
</dbReference>
<name>A0ABD5E858_9ACTN</name>
<dbReference type="RefSeq" id="WP_093852825.1">
    <property type="nucleotide sequence ID" value="NZ_JAVRER010000030.1"/>
</dbReference>
<dbReference type="SUPFAM" id="SSF48452">
    <property type="entry name" value="TPR-like"/>
    <property type="match status" value="1"/>
</dbReference>
<evidence type="ECO:0000313" key="2">
    <source>
        <dbReference type="EMBL" id="MDT0417601.1"/>
    </source>
</evidence>
<comment type="caution">
    <text evidence="2">The sequence shown here is derived from an EMBL/GenBank/DDBJ whole genome shotgun (WGS) entry which is preliminary data.</text>
</comment>
<dbReference type="InterPro" id="IPR011990">
    <property type="entry name" value="TPR-like_helical_dom_sf"/>
</dbReference>
<evidence type="ECO:0000256" key="1">
    <source>
        <dbReference type="SAM" id="MobiDB-lite"/>
    </source>
</evidence>
<feature type="compositionally biased region" description="Polar residues" evidence="1">
    <location>
        <begin position="1"/>
        <end position="10"/>
    </location>
</feature>
<protein>
    <recommendedName>
        <fullName evidence="4">SEC-C domain-containing protein</fullName>
    </recommendedName>
</protein>
<dbReference type="Proteomes" id="UP001183607">
    <property type="component" value="Unassembled WGS sequence"/>
</dbReference>
<dbReference type="Gene3D" id="1.25.40.10">
    <property type="entry name" value="Tetratricopeptide repeat domain"/>
    <property type="match status" value="1"/>
</dbReference>
<dbReference type="AlphaFoldDB" id="A0ABD5E858"/>
<evidence type="ECO:0000313" key="3">
    <source>
        <dbReference type="Proteomes" id="UP001183607"/>
    </source>
</evidence>
<organism evidence="2 3">
    <name type="scientific">Streptomyces evansiae</name>
    <dbReference type="NCBI Taxonomy" id="3075535"/>
    <lineage>
        <taxon>Bacteria</taxon>
        <taxon>Bacillati</taxon>
        <taxon>Actinomycetota</taxon>
        <taxon>Actinomycetes</taxon>
        <taxon>Kitasatosporales</taxon>
        <taxon>Streptomycetaceae</taxon>
        <taxon>Streptomyces</taxon>
    </lineage>
</organism>
<reference evidence="3" key="1">
    <citation type="submission" date="2023-07" db="EMBL/GenBank/DDBJ databases">
        <title>30 novel species of actinomycetes from the DSMZ collection.</title>
        <authorList>
            <person name="Nouioui I."/>
        </authorList>
    </citation>
    <scope>NUCLEOTIDE SEQUENCE [LARGE SCALE GENOMIC DNA]</scope>
    <source>
        <strain evidence="3">DSM 41982</strain>
    </source>
</reference>
<proteinExistence type="predicted"/>
<evidence type="ECO:0008006" key="4">
    <source>
        <dbReference type="Google" id="ProtNLM"/>
    </source>
</evidence>
<gene>
    <name evidence="2" type="ORF">RM574_19130</name>
</gene>
<accession>A0ABD5E858</accession>